<keyword evidence="13" id="KW-1185">Reference proteome</keyword>
<evidence type="ECO:0000256" key="2">
    <source>
        <dbReference type="ARBA" id="ARBA00010708"/>
    </source>
</evidence>
<evidence type="ECO:0000256" key="4">
    <source>
        <dbReference type="ARBA" id="ARBA00022741"/>
    </source>
</evidence>
<keyword evidence="5 10" id="KW-0067">ATP-binding</keyword>
<accession>A0A1Q9LU03</accession>
<evidence type="ECO:0000256" key="1">
    <source>
        <dbReference type="ARBA" id="ARBA00000185"/>
    </source>
</evidence>
<proteinExistence type="inferred from homology"/>
<dbReference type="SUPFAM" id="SSF55874">
    <property type="entry name" value="ATPase domain of HSP90 chaperone/DNA topoisomerase II/histidine kinase"/>
    <property type="match status" value="1"/>
</dbReference>
<reference evidence="12 13" key="1">
    <citation type="submission" date="2016-10" db="EMBL/GenBank/DDBJ databases">
        <title>The Draft Genome Sequence of Actinokineospora bangkokensis 44EHWT reveals the biosynthetic pathway of antifungal compounds Thailandins with unusual extender unit butylmalonyl-CoA.</title>
        <authorList>
            <person name="Greule A."/>
            <person name="Intra B."/>
            <person name="Flemming S."/>
            <person name="Rommel M.G."/>
            <person name="Panbangred W."/>
            <person name="Bechthold A."/>
        </authorList>
    </citation>
    <scope>NUCLEOTIDE SEQUENCE [LARGE SCALE GENOMIC DNA]</scope>
    <source>
        <strain evidence="12 13">44EHW</strain>
    </source>
</reference>
<dbReference type="OrthoDB" id="9802808at2"/>
<feature type="site" description="Interaction with DNA" evidence="10">
    <location>
        <position position="468"/>
    </location>
</feature>
<dbReference type="GO" id="GO:0006265">
    <property type="term" value="P:DNA topological change"/>
    <property type="evidence" value="ECO:0007669"/>
    <property type="project" value="UniProtKB-UniRule"/>
</dbReference>
<dbReference type="PROSITE" id="PS00177">
    <property type="entry name" value="TOPOISOMERASE_II"/>
    <property type="match status" value="1"/>
</dbReference>
<dbReference type="Pfam" id="PF02518">
    <property type="entry name" value="HATPase_c"/>
    <property type="match status" value="1"/>
</dbReference>
<dbReference type="SMART" id="SM00433">
    <property type="entry name" value="TOP2c"/>
    <property type="match status" value="1"/>
</dbReference>
<dbReference type="NCBIfam" id="TIGR01059">
    <property type="entry name" value="gyrB"/>
    <property type="match status" value="1"/>
</dbReference>
<dbReference type="PANTHER" id="PTHR45866">
    <property type="entry name" value="DNA GYRASE/TOPOISOMERASE SUBUNIT B"/>
    <property type="match status" value="1"/>
</dbReference>
<dbReference type="GO" id="GO:0046872">
    <property type="term" value="F:metal ion binding"/>
    <property type="evidence" value="ECO:0007669"/>
    <property type="project" value="UniProtKB-KW"/>
</dbReference>
<dbReference type="InterPro" id="IPR013506">
    <property type="entry name" value="Topo_IIA_bsu_dom2"/>
</dbReference>
<protein>
    <recommendedName>
        <fullName evidence="10">DNA gyrase subunit B</fullName>
        <ecNumber evidence="10">5.6.2.2</ecNumber>
    </recommendedName>
</protein>
<dbReference type="FunFam" id="3.40.50.670:FF:000002">
    <property type="entry name" value="DNA gyrase subunit B"/>
    <property type="match status" value="1"/>
</dbReference>
<comment type="subunit">
    <text evidence="10">Heterotetramer, composed of two GyrA and two GyrB chains. In the heterotetramer, GyrA contains the active site tyrosine that forms a transient covalent intermediate with DNA, while GyrB binds cofactors and catalyzes ATP hydrolysis.</text>
</comment>
<evidence type="ECO:0000313" key="12">
    <source>
        <dbReference type="EMBL" id="OLR95527.1"/>
    </source>
</evidence>
<feature type="site" description="Interaction with DNA" evidence="10">
    <location>
        <position position="471"/>
    </location>
</feature>
<keyword evidence="4 10" id="KW-0547">Nucleotide-binding</keyword>
<dbReference type="NCBIfam" id="NF004189">
    <property type="entry name" value="PRK05644.1"/>
    <property type="match status" value="1"/>
</dbReference>
<organism evidence="12 13">
    <name type="scientific">Actinokineospora bangkokensis</name>
    <dbReference type="NCBI Taxonomy" id="1193682"/>
    <lineage>
        <taxon>Bacteria</taxon>
        <taxon>Bacillati</taxon>
        <taxon>Actinomycetota</taxon>
        <taxon>Actinomycetes</taxon>
        <taxon>Pseudonocardiales</taxon>
        <taxon>Pseudonocardiaceae</taxon>
        <taxon>Actinokineospora</taxon>
    </lineage>
</organism>
<dbReference type="GO" id="GO:0005524">
    <property type="term" value="F:ATP binding"/>
    <property type="evidence" value="ECO:0007669"/>
    <property type="project" value="UniProtKB-UniRule"/>
</dbReference>
<keyword evidence="6 10" id="KW-0460">Magnesium</keyword>
<evidence type="ECO:0000256" key="6">
    <source>
        <dbReference type="ARBA" id="ARBA00022842"/>
    </source>
</evidence>
<dbReference type="NCBIfam" id="NF011501">
    <property type="entry name" value="PRK14939.1"/>
    <property type="match status" value="1"/>
</dbReference>
<evidence type="ECO:0000256" key="8">
    <source>
        <dbReference type="ARBA" id="ARBA00023125"/>
    </source>
</evidence>
<evidence type="ECO:0000256" key="3">
    <source>
        <dbReference type="ARBA" id="ARBA00022723"/>
    </source>
</evidence>
<dbReference type="SMART" id="SM00387">
    <property type="entry name" value="HATPase_c"/>
    <property type="match status" value="1"/>
</dbReference>
<dbReference type="FunFam" id="3.30.230.10:FF:000005">
    <property type="entry name" value="DNA gyrase subunit B"/>
    <property type="match status" value="1"/>
</dbReference>
<dbReference type="Pfam" id="PF01751">
    <property type="entry name" value="Toprim"/>
    <property type="match status" value="1"/>
</dbReference>
<feature type="binding site" evidence="10">
    <location>
        <position position="516"/>
    </location>
    <ligand>
        <name>Mg(2+)</name>
        <dbReference type="ChEBI" id="CHEBI:18420"/>
        <label>2</label>
    </ligand>
</feature>
<dbReference type="CDD" id="cd16928">
    <property type="entry name" value="HATPase_GyrB-like"/>
    <property type="match status" value="1"/>
</dbReference>
<dbReference type="CDD" id="cd00822">
    <property type="entry name" value="TopoII_Trans_DNA_gyrase"/>
    <property type="match status" value="1"/>
</dbReference>
<dbReference type="EMBL" id="MKQR01000001">
    <property type="protein sequence ID" value="OLR95527.1"/>
    <property type="molecule type" value="Genomic_DNA"/>
</dbReference>
<dbReference type="Gene3D" id="3.30.230.10">
    <property type="match status" value="1"/>
</dbReference>
<dbReference type="InterPro" id="IPR002288">
    <property type="entry name" value="DNA_gyrase_B_C"/>
</dbReference>
<dbReference type="GO" id="GO:0006261">
    <property type="term" value="P:DNA-templated DNA replication"/>
    <property type="evidence" value="ECO:0007669"/>
    <property type="project" value="UniProtKB-UniRule"/>
</dbReference>
<comment type="catalytic activity">
    <reaction evidence="1 10">
        <text>ATP-dependent breakage, passage and rejoining of double-stranded DNA.</text>
        <dbReference type="EC" id="5.6.2.2"/>
    </reaction>
</comment>
<keyword evidence="10" id="KW-0963">Cytoplasm</keyword>
<dbReference type="GO" id="GO:0005694">
    <property type="term" value="C:chromosome"/>
    <property type="evidence" value="ECO:0007669"/>
    <property type="project" value="InterPro"/>
</dbReference>
<dbReference type="PANTHER" id="PTHR45866:SF1">
    <property type="entry name" value="DNA GYRASE SUBUNIT B, MITOCHONDRIAL"/>
    <property type="match status" value="1"/>
</dbReference>
<dbReference type="Gene3D" id="3.40.50.670">
    <property type="match status" value="1"/>
</dbReference>
<dbReference type="InterPro" id="IPR018522">
    <property type="entry name" value="TopoIIA_CS"/>
</dbReference>
<dbReference type="FunFam" id="3.30.565.10:FF:000002">
    <property type="entry name" value="DNA gyrase subunit B"/>
    <property type="match status" value="1"/>
</dbReference>
<gene>
    <name evidence="10" type="primary">gyrB</name>
    <name evidence="12" type="ORF">BJP25_00030</name>
</gene>
<keyword evidence="9 10" id="KW-0413">Isomerase</keyword>
<dbReference type="STRING" id="1193682.BJP25_00030"/>
<dbReference type="Proteomes" id="UP000186040">
    <property type="component" value="Unassembled WGS sequence"/>
</dbReference>
<dbReference type="PRINTS" id="PR01159">
    <property type="entry name" value="DNAGYRASEB"/>
</dbReference>
<dbReference type="GO" id="GO:0003677">
    <property type="term" value="F:DNA binding"/>
    <property type="evidence" value="ECO:0007669"/>
    <property type="project" value="UniProtKB-KW"/>
</dbReference>
<dbReference type="SUPFAM" id="SSF56719">
    <property type="entry name" value="Type II DNA topoisomerase"/>
    <property type="match status" value="1"/>
</dbReference>
<comment type="miscellaneous">
    <text evidence="10">Few gyrases are as efficient as E.coli at forming negative supercoils. Not all organisms have 2 type II topoisomerases; in organisms with a single type II topoisomerase this enzyme also has to decatenate newly replicated chromosomes.</text>
</comment>
<evidence type="ECO:0000256" key="10">
    <source>
        <dbReference type="HAMAP-Rule" id="MF_01898"/>
    </source>
</evidence>
<dbReference type="Gene3D" id="3.30.565.10">
    <property type="entry name" value="Histidine kinase-like ATPase, C-terminal domain"/>
    <property type="match status" value="1"/>
</dbReference>
<feature type="binding site" evidence="10">
    <location>
        <position position="518"/>
    </location>
    <ligand>
        <name>Mg(2+)</name>
        <dbReference type="ChEBI" id="CHEBI:18420"/>
        <label>2</label>
    </ligand>
</feature>
<comment type="similarity">
    <text evidence="2 10">Belongs to the type II topoisomerase GyrB family.</text>
</comment>
<dbReference type="Pfam" id="PF00986">
    <property type="entry name" value="DNA_gyraseB_C"/>
    <property type="match status" value="1"/>
</dbReference>
<evidence type="ECO:0000256" key="7">
    <source>
        <dbReference type="ARBA" id="ARBA00023029"/>
    </source>
</evidence>
<comment type="subcellular location">
    <subcellularLocation>
        <location evidence="10">Cytoplasm</location>
    </subcellularLocation>
</comment>
<dbReference type="InterPro" id="IPR013759">
    <property type="entry name" value="Topo_IIA_B_C"/>
</dbReference>
<evidence type="ECO:0000313" key="13">
    <source>
        <dbReference type="Proteomes" id="UP000186040"/>
    </source>
</evidence>
<dbReference type="SUPFAM" id="SSF54211">
    <property type="entry name" value="Ribosomal protein S5 domain 2-like"/>
    <property type="match status" value="1"/>
</dbReference>
<dbReference type="InterPro" id="IPR000565">
    <property type="entry name" value="Topo_IIA_B"/>
</dbReference>
<keyword evidence="8" id="KW-0238">DNA-binding</keyword>
<dbReference type="GO" id="GO:0005737">
    <property type="term" value="C:cytoplasm"/>
    <property type="evidence" value="ECO:0007669"/>
    <property type="project" value="UniProtKB-SubCell"/>
</dbReference>
<dbReference type="InterPro" id="IPR020568">
    <property type="entry name" value="Ribosomal_Su5_D2-typ_SF"/>
</dbReference>
<feature type="binding site" evidence="10">
    <location>
        <position position="443"/>
    </location>
    <ligand>
        <name>Mg(2+)</name>
        <dbReference type="ChEBI" id="CHEBI:18420"/>
        <label>1</label>
        <note>catalytic</note>
    </ligand>
</feature>
<name>A0A1Q9LU03_9PSEU</name>
<dbReference type="InterPro" id="IPR001241">
    <property type="entry name" value="Topo_IIA"/>
</dbReference>
<evidence type="ECO:0000256" key="9">
    <source>
        <dbReference type="ARBA" id="ARBA00023235"/>
    </source>
</evidence>
<dbReference type="InterPro" id="IPR013760">
    <property type="entry name" value="Topo_IIA-like_dom_sf"/>
</dbReference>
<evidence type="ECO:0000259" key="11">
    <source>
        <dbReference type="PROSITE" id="PS50880"/>
    </source>
</evidence>
<comment type="caution">
    <text evidence="12">The sequence shown here is derived from an EMBL/GenBank/DDBJ whole genome shotgun (WGS) entry which is preliminary data.</text>
</comment>
<dbReference type="EC" id="5.6.2.2" evidence="10"/>
<dbReference type="InterPro" id="IPR006171">
    <property type="entry name" value="TOPRIM_dom"/>
</dbReference>
<comment type="cofactor">
    <cofactor evidence="10">
        <name>Mg(2+)</name>
        <dbReference type="ChEBI" id="CHEBI:18420"/>
    </cofactor>
    <cofactor evidence="10">
        <name>Mn(2+)</name>
        <dbReference type="ChEBI" id="CHEBI:29035"/>
    </cofactor>
    <cofactor evidence="10">
        <name>Ca(2+)</name>
        <dbReference type="ChEBI" id="CHEBI:29108"/>
    </cofactor>
    <text evidence="10">Binds two Mg(2+) per subunit. The magnesium ions form salt bridges with both the protein and the DNA. Can also accept other divalent metal cations, such as Mn(2+) or Ca(2+).</text>
</comment>
<dbReference type="InterPro" id="IPR003594">
    <property type="entry name" value="HATPase_dom"/>
</dbReference>
<dbReference type="PRINTS" id="PR00418">
    <property type="entry name" value="TPI2FAMILY"/>
</dbReference>
<dbReference type="GO" id="GO:0034335">
    <property type="term" value="F:DNA negative supercoiling activity"/>
    <property type="evidence" value="ECO:0007669"/>
    <property type="project" value="UniProtKB-ARBA"/>
</dbReference>
<dbReference type="InterPro" id="IPR014721">
    <property type="entry name" value="Ribsml_uS5_D2-typ_fold_subgr"/>
</dbReference>
<dbReference type="InterPro" id="IPR011557">
    <property type="entry name" value="GyrB"/>
</dbReference>
<feature type="domain" description="Toprim" evidence="11">
    <location>
        <begin position="437"/>
        <end position="551"/>
    </location>
</feature>
<dbReference type="InterPro" id="IPR036890">
    <property type="entry name" value="HATPase_C_sf"/>
</dbReference>
<sequence length="659" mass="73087">MAAEQEKSYGAGSIGVLKGLEAVRLRPGMYIGSTGERGLHHLIWEVVDNSVDEAMAGHATRVEVTLLADGGVRVDDDGRGIPVDEHPEEKRSALEVVMTVLHAGGKFDSDSYAVSGGLHGVGISVVNALSTKLSVVVKRDGYAWRQQYRDSEPVAPVERGEETTETGTSITFWADGTIFETTQYSAETVARRLQEMAFLNKGLTIVLRDERVSDEEAAEDADGVAARVKERTYHYPGGLEDFVKHINHSREAVHASVIAFEAEDKSRGVQVEVAMQWNTGYSESVYTFANTINTPEGGTHEEGFRAALTRVVNVFAREKKLLKDKDANLSGDDVREGLAAIVSIKLAEPQFEGQTKQKLGNTEAKTFVQQTCNEWLADWFERNPADAKTIVTKAVSSAQARIAARKARELVRRKGALDIGGLPGKLKDCRSTNPEECELYIVEGDSAGGSAKEGRESRYQAILPIRGKIINVEKARLDRVLKNTEVQSLITALGTGIQEDFDVSKLRYHKIVLMADADVDGKHITTLLLTLLFRFMRGLIDHRHVYLAQPPLYKIKWQRAEPEYAYSDRERDGMLQTGLAAGKKINKEDGIQRYKGLGEMNAEELWETTMDPANRLLRQVTLEDAVQAEMLFTTLMGEDVEARRSFITRNAKDVRFLDV</sequence>
<dbReference type="AlphaFoldDB" id="A0A1Q9LU03"/>
<feature type="binding site" evidence="10">
    <location>
        <position position="516"/>
    </location>
    <ligand>
        <name>Mg(2+)</name>
        <dbReference type="ChEBI" id="CHEBI:18420"/>
        <label>1</label>
        <note>catalytic</note>
    </ligand>
</feature>
<comment type="function">
    <text evidence="10">A type II topoisomerase that negatively supercoils closed circular double-stranded (ds) DNA in an ATP-dependent manner to modulate DNA topology and maintain chromosomes in an underwound state. Negative supercoiling favors strand separation, and DNA replication, transcription, recombination and repair, all of which involve strand separation. Also able to catalyze the interconversion of other topological isomers of dsDNA rings, including catenanes and knotted rings. Type II topoisomerases break and join 2 DNA strands simultaneously in an ATP-dependent manner.</text>
</comment>
<keyword evidence="7 10" id="KW-0799">Topoisomerase</keyword>
<dbReference type="RefSeq" id="WP_075972657.1">
    <property type="nucleotide sequence ID" value="NZ_MKQR01000001.1"/>
</dbReference>
<dbReference type="Pfam" id="PF00204">
    <property type="entry name" value="DNA_gyraseB"/>
    <property type="match status" value="1"/>
</dbReference>
<evidence type="ECO:0000256" key="5">
    <source>
        <dbReference type="ARBA" id="ARBA00022840"/>
    </source>
</evidence>
<dbReference type="PROSITE" id="PS50880">
    <property type="entry name" value="TOPRIM"/>
    <property type="match status" value="1"/>
</dbReference>
<dbReference type="HAMAP" id="MF_01898">
    <property type="entry name" value="GyrB"/>
    <property type="match status" value="1"/>
</dbReference>
<keyword evidence="3 10" id="KW-0479">Metal-binding</keyword>